<dbReference type="GO" id="GO:0004519">
    <property type="term" value="F:endonuclease activity"/>
    <property type="evidence" value="ECO:0007669"/>
    <property type="project" value="UniProtKB-KW"/>
</dbReference>
<dbReference type="SUPFAM" id="SSF54060">
    <property type="entry name" value="His-Me finger endonucleases"/>
    <property type="match status" value="1"/>
</dbReference>
<keyword evidence="2" id="KW-0378">Hydrolase</keyword>
<accession>A0A8S5N588</accession>
<keyword evidence="2" id="KW-0255">Endonuclease</keyword>
<reference evidence="2" key="1">
    <citation type="journal article" date="2021" name="Proc. Natl. Acad. Sci. U.S.A.">
        <title>A Catalog of Tens of Thousands of Viruses from Human Metagenomes Reveals Hidden Associations with Chronic Diseases.</title>
        <authorList>
            <person name="Tisza M.J."/>
            <person name="Buck C.B."/>
        </authorList>
    </citation>
    <scope>NUCLEOTIDE SEQUENCE</scope>
    <source>
        <strain evidence="2">Ctsip2</strain>
    </source>
</reference>
<evidence type="ECO:0000313" key="2">
    <source>
        <dbReference type="EMBL" id="DAD89817.1"/>
    </source>
</evidence>
<sequence length="218" mass="25840">MLINCTFCGKEFYKRPSEVKKDKRHFCCLDCRKKYFDINRKRKRNRQSLRHKCDFKNKFIQNGEVSIMLIESKTYGLKEVLVDTNKIEILAKTFWHVAKMYDGYFSVIGWIKDLGKEMPIHRYLTNCPNNKEVDHINRNPLDNRLSNLRCVDRSKNMLNKQVQPNSKLGIKGVRKRENGTFQARIMINKKAISIGHFKTLEEAVQARKEYCLKFKIIS</sequence>
<organism evidence="2">
    <name type="scientific">Myoviridae sp. ctsip2</name>
    <dbReference type="NCBI Taxonomy" id="2826705"/>
    <lineage>
        <taxon>Viruses</taxon>
        <taxon>Duplodnaviria</taxon>
        <taxon>Heunggongvirae</taxon>
        <taxon>Uroviricota</taxon>
        <taxon>Caudoviricetes</taxon>
    </lineage>
</organism>
<dbReference type="InterPro" id="IPR044925">
    <property type="entry name" value="His-Me_finger_sf"/>
</dbReference>
<name>A0A8S5N588_9CAUD</name>
<protein>
    <submittedName>
        <fullName evidence="2">Homing endonuclease</fullName>
    </submittedName>
</protein>
<feature type="domain" description="HNH nuclease" evidence="1">
    <location>
        <begin position="127"/>
        <end position="157"/>
    </location>
</feature>
<dbReference type="InterPro" id="IPR016177">
    <property type="entry name" value="DNA-bd_dom_sf"/>
</dbReference>
<dbReference type="InterPro" id="IPR036955">
    <property type="entry name" value="AP2/ERF_dom_sf"/>
</dbReference>
<dbReference type="EMBL" id="BK015070">
    <property type="protein sequence ID" value="DAD89817.1"/>
    <property type="molecule type" value="Genomic_DNA"/>
</dbReference>
<dbReference type="Gene3D" id="3.90.75.20">
    <property type="match status" value="1"/>
</dbReference>
<dbReference type="GO" id="GO:0003700">
    <property type="term" value="F:DNA-binding transcription factor activity"/>
    <property type="evidence" value="ECO:0007669"/>
    <property type="project" value="InterPro"/>
</dbReference>
<dbReference type="Pfam" id="PF13392">
    <property type="entry name" value="HNH_3"/>
    <property type="match status" value="1"/>
</dbReference>
<proteinExistence type="predicted"/>
<dbReference type="InterPro" id="IPR003615">
    <property type="entry name" value="HNH_nuc"/>
</dbReference>
<dbReference type="GO" id="GO:0003677">
    <property type="term" value="F:DNA binding"/>
    <property type="evidence" value="ECO:0007669"/>
    <property type="project" value="InterPro"/>
</dbReference>
<dbReference type="SUPFAM" id="SSF54171">
    <property type="entry name" value="DNA-binding domain"/>
    <property type="match status" value="1"/>
</dbReference>
<keyword evidence="2" id="KW-0540">Nuclease</keyword>
<evidence type="ECO:0000259" key="1">
    <source>
        <dbReference type="Pfam" id="PF13392"/>
    </source>
</evidence>
<dbReference type="Gene3D" id="3.30.730.10">
    <property type="entry name" value="AP2/ERF domain"/>
    <property type="match status" value="1"/>
</dbReference>